<accession>A0AAV7KX24</accession>
<keyword evidence="2" id="KW-1185">Reference proteome</keyword>
<protein>
    <submittedName>
        <fullName evidence="1">Uncharacterized protein</fullName>
    </submittedName>
</protein>
<evidence type="ECO:0000313" key="1">
    <source>
        <dbReference type="EMBL" id="KAJ1082874.1"/>
    </source>
</evidence>
<proteinExistence type="predicted"/>
<organism evidence="1 2">
    <name type="scientific">Pleurodeles waltl</name>
    <name type="common">Iberian ribbed newt</name>
    <dbReference type="NCBI Taxonomy" id="8319"/>
    <lineage>
        <taxon>Eukaryota</taxon>
        <taxon>Metazoa</taxon>
        <taxon>Chordata</taxon>
        <taxon>Craniata</taxon>
        <taxon>Vertebrata</taxon>
        <taxon>Euteleostomi</taxon>
        <taxon>Amphibia</taxon>
        <taxon>Batrachia</taxon>
        <taxon>Caudata</taxon>
        <taxon>Salamandroidea</taxon>
        <taxon>Salamandridae</taxon>
        <taxon>Pleurodelinae</taxon>
        <taxon>Pleurodeles</taxon>
    </lineage>
</organism>
<dbReference type="Proteomes" id="UP001066276">
    <property type="component" value="Chromosome 12"/>
</dbReference>
<dbReference type="EMBL" id="JANPWB010000016">
    <property type="protein sequence ID" value="KAJ1082874.1"/>
    <property type="molecule type" value="Genomic_DNA"/>
</dbReference>
<comment type="caution">
    <text evidence="1">The sequence shown here is derived from an EMBL/GenBank/DDBJ whole genome shotgun (WGS) entry which is preliminary data.</text>
</comment>
<reference evidence="1" key="1">
    <citation type="journal article" date="2022" name="bioRxiv">
        <title>Sequencing and chromosome-scale assembly of the giantPleurodeles waltlgenome.</title>
        <authorList>
            <person name="Brown T."/>
            <person name="Elewa A."/>
            <person name="Iarovenko S."/>
            <person name="Subramanian E."/>
            <person name="Araus A.J."/>
            <person name="Petzold A."/>
            <person name="Susuki M."/>
            <person name="Suzuki K.-i.T."/>
            <person name="Hayashi T."/>
            <person name="Toyoda A."/>
            <person name="Oliveira C."/>
            <person name="Osipova E."/>
            <person name="Leigh N.D."/>
            <person name="Simon A."/>
            <person name="Yun M.H."/>
        </authorList>
    </citation>
    <scope>NUCLEOTIDE SEQUENCE</scope>
    <source>
        <strain evidence="1">20211129_DDA</strain>
        <tissue evidence="1">Liver</tissue>
    </source>
</reference>
<sequence>MLSLAFPLHAPIAKCWRLNTRLLAYKDILAESDVAITQYLEANESPEVSAATLWEPLKAVIRWKFIAIVARLNKVRQTKRQQLEDEIRTLEATHSRSGSLERRRQIATLCKQLRALDGDRAEYALLRTK</sequence>
<name>A0AAV7KX24_PLEWA</name>
<gene>
    <name evidence="1" type="ORF">NDU88_003037</name>
</gene>
<dbReference type="AlphaFoldDB" id="A0AAV7KX24"/>
<evidence type="ECO:0000313" key="2">
    <source>
        <dbReference type="Proteomes" id="UP001066276"/>
    </source>
</evidence>